<dbReference type="EMBL" id="MN740705">
    <property type="protein sequence ID" value="QHU09150.1"/>
    <property type="molecule type" value="Genomic_DNA"/>
</dbReference>
<accession>A0A6C0JWR5</accession>
<protein>
    <submittedName>
        <fullName evidence="1">Uncharacterized protein</fullName>
    </submittedName>
</protein>
<proteinExistence type="predicted"/>
<sequence length="81" mass="9218">MHQKNLPHHLPHELGLKHQLGLLQGHNDEGHLHPHHYLCLVWEEEEVLLSNTRRKAESSAQRAAVADEEARQIAVARAESV</sequence>
<evidence type="ECO:0000313" key="1">
    <source>
        <dbReference type="EMBL" id="QHU09150.1"/>
    </source>
</evidence>
<name>A0A6C0JWR5_9ZZZZ</name>
<reference evidence="1" key="1">
    <citation type="journal article" date="2020" name="Nature">
        <title>Giant virus diversity and host interactions through global metagenomics.</title>
        <authorList>
            <person name="Schulz F."/>
            <person name="Roux S."/>
            <person name="Paez-Espino D."/>
            <person name="Jungbluth S."/>
            <person name="Walsh D.A."/>
            <person name="Denef V.J."/>
            <person name="McMahon K.D."/>
            <person name="Konstantinidis K.T."/>
            <person name="Eloe-Fadrosh E.A."/>
            <person name="Kyrpides N.C."/>
            <person name="Woyke T."/>
        </authorList>
    </citation>
    <scope>NUCLEOTIDE SEQUENCE</scope>
    <source>
        <strain evidence="1">GVMAG-S-1074260-58</strain>
    </source>
</reference>
<organism evidence="1">
    <name type="scientific">viral metagenome</name>
    <dbReference type="NCBI Taxonomy" id="1070528"/>
    <lineage>
        <taxon>unclassified sequences</taxon>
        <taxon>metagenomes</taxon>
        <taxon>organismal metagenomes</taxon>
    </lineage>
</organism>
<dbReference type="AlphaFoldDB" id="A0A6C0JWR5"/>